<feature type="coiled-coil region" evidence="5">
    <location>
        <begin position="257"/>
        <end position="284"/>
    </location>
</feature>
<accession>A0A812E4V8</accession>
<evidence type="ECO:0000256" key="3">
    <source>
        <dbReference type="ARBA" id="ARBA00022833"/>
    </source>
</evidence>
<dbReference type="Gene3D" id="2.120.10.30">
    <property type="entry name" value="TolB, C-terminal domain"/>
    <property type="match status" value="1"/>
</dbReference>
<evidence type="ECO:0000259" key="6">
    <source>
        <dbReference type="PROSITE" id="PS50089"/>
    </source>
</evidence>
<dbReference type="PROSITE" id="PS00518">
    <property type="entry name" value="ZF_RING_1"/>
    <property type="match status" value="1"/>
</dbReference>
<evidence type="ECO:0000256" key="4">
    <source>
        <dbReference type="PROSITE-ProRule" id="PRU00024"/>
    </source>
</evidence>
<dbReference type="Proteomes" id="UP000597762">
    <property type="component" value="Unassembled WGS sequence"/>
</dbReference>
<dbReference type="CDD" id="cd19756">
    <property type="entry name" value="Bbox2"/>
    <property type="match status" value="1"/>
</dbReference>
<feature type="domain" description="B box-type" evidence="7">
    <location>
        <begin position="98"/>
        <end position="151"/>
    </location>
</feature>
<comment type="caution">
    <text evidence="8">The sequence shown here is derived from an EMBL/GenBank/DDBJ whole genome shotgun (WGS) entry which is preliminary data.</text>
</comment>
<dbReference type="AlphaFoldDB" id="A0A812E4V8"/>
<evidence type="ECO:0000256" key="2">
    <source>
        <dbReference type="ARBA" id="ARBA00022771"/>
    </source>
</evidence>
<dbReference type="InterPro" id="IPR001841">
    <property type="entry name" value="Znf_RING"/>
</dbReference>
<name>A0A812E4V8_ACAPH</name>
<feature type="domain" description="B box-type" evidence="7">
    <location>
        <begin position="161"/>
        <end position="194"/>
    </location>
</feature>
<dbReference type="PANTHER" id="PTHR25462:SF296">
    <property type="entry name" value="MEIOTIC P26, ISOFORM F"/>
    <property type="match status" value="1"/>
</dbReference>
<sequence>MAAENSRNDVFCCYICLEDFKEPKALIPCLHTFCCRCLQNHINSREEEINSRGTFSCPSCRGRVIPPSSSVQLSGWAKTFPTNFFVGSGMSPRKSQWSEFETCKSCRRRGQGNRKATSWCKSCNESLCPACNLEHKIFPRPPDSKHETVSLSQAVIWQASAATSTCPIHTGEDLNIFCASCSKMVCCGCFIDTHSSCKVVLTDRARRQLNVSLQNRKSEMDELANMVQSQLEKLTQHKEGTLNEVRISTEEMIKILLEKAATAVSEAEHEFEEQQDNLNKLLAQTRQISSYLGDRIVQIKKSNETTTDPDVCTLSGEIFTSTELKIPSLQCMRLMPRIHPNPSFLRGFKEMSKYEICRTIMEEENVPYKENQMKHYRTVTWTHDSIPNKISTFECRSIVKRKDGSRLDNLVVIPKKFIVVSDRHSGALKKFGFDGQMLEEFELHSPPHGICLWANYEVVVTLPENKQICFVKCNGCIEIRKNLKTLKSYESVASPDYCRLVCSINYYTLCVDILVFKDDNEIQNVQTVDLDLETGILEGGLWYMTVTQQMNILIVGNRLKCLYCFDKEGQMKFTYRGSGEHALEHPEDVTTDNSFIYVTDSDRNRVLRFTMNGDFESVLLTAKDGLANPGGIHISPLGEVVVSELKPSMKLHVFQL</sequence>
<dbReference type="SMART" id="SM00184">
    <property type="entry name" value="RING"/>
    <property type="match status" value="1"/>
</dbReference>
<organism evidence="8 9">
    <name type="scientific">Acanthosepion pharaonis</name>
    <name type="common">Pharaoh cuttlefish</name>
    <name type="synonym">Sepia pharaonis</name>
    <dbReference type="NCBI Taxonomy" id="158019"/>
    <lineage>
        <taxon>Eukaryota</taxon>
        <taxon>Metazoa</taxon>
        <taxon>Spiralia</taxon>
        <taxon>Lophotrochozoa</taxon>
        <taxon>Mollusca</taxon>
        <taxon>Cephalopoda</taxon>
        <taxon>Coleoidea</taxon>
        <taxon>Decapodiformes</taxon>
        <taxon>Sepiida</taxon>
        <taxon>Sepiina</taxon>
        <taxon>Sepiidae</taxon>
        <taxon>Acanthosepion</taxon>
    </lineage>
</organism>
<dbReference type="PANTHER" id="PTHR25462">
    <property type="entry name" value="BONUS, ISOFORM C-RELATED"/>
    <property type="match status" value="1"/>
</dbReference>
<dbReference type="SUPFAM" id="SSF63829">
    <property type="entry name" value="Calcium-dependent phosphotriesterase"/>
    <property type="match status" value="1"/>
</dbReference>
<evidence type="ECO:0000259" key="7">
    <source>
        <dbReference type="PROSITE" id="PS50119"/>
    </source>
</evidence>
<keyword evidence="1" id="KW-0479">Metal-binding</keyword>
<dbReference type="InterPro" id="IPR011042">
    <property type="entry name" value="6-blade_b-propeller_TolB-like"/>
</dbReference>
<proteinExistence type="predicted"/>
<protein>
    <submittedName>
        <fullName evidence="8">Uncharacterized protein</fullName>
    </submittedName>
</protein>
<evidence type="ECO:0000313" key="8">
    <source>
        <dbReference type="EMBL" id="CAE1315789.1"/>
    </source>
</evidence>
<dbReference type="SUPFAM" id="SSF57845">
    <property type="entry name" value="B-box zinc-binding domain"/>
    <property type="match status" value="1"/>
</dbReference>
<reference evidence="8" key="1">
    <citation type="submission" date="2021-01" db="EMBL/GenBank/DDBJ databases">
        <authorList>
            <person name="Li R."/>
            <person name="Bekaert M."/>
        </authorList>
    </citation>
    <scope>NUCLEOTIDE SEQUENCE</scope>
    <source>
        <strain evidence="8">Farmed</strain>
    </source>
</reference>
<feature type="domain" description="RING-type" evidence="6">
    <location>
        <begin position="13"/>
        <end position="61"/>
    </location>
</feature>
<keyword evidence="3" id="KW-0862">Zinc</keyword>
<dbReference type="EMBL" id="CAHIKZ030004810">
    <property type="protein sequence ID" value="CAE1315789.1"/>
    <property type="molecule type" value="Genomic_DNA"/>
</dbReference>
<dbReference type="GO" id="GO:0061630">
    <property type="term" value="F:ubiquitin protein ligase activity"/>
    <property type="evidence" value="ECO:0007669"/>
    <property type="project" value="TreeGrafter"/>
</dbReference>
<dbReference type="SUPFAM" id="SSF57850">
    <property type="entry name" value="RING/U-box"/>
    <property type="match status" value="1"/>
</dbReference>
<dbReference type="PROSITE" id="PS50089">
    <property type="entry name" value="ZF_RING_2"/>
    <property type="match status" value="1"/>
</dbReference>
<dbReference type="Gene3D" id="3.30.160.60">
    <property type="entry name" value="Classic Zinc Finger"/>
    <property type="match status" value="1"/>
</dbReference>
<dbReference type="InterPro" id="IPR000315">
    <property type="entry name" value="Znf_B-box"/>
</dbReference>
<dbReference type="Gene3D" id="3.30.40.10">
    <property type="entry name" value="Zinc/RING finger domain, C3HC4 (zinc finger)"/>
    <property type="match status" value="1"/>
</dbReference>
<evidence type="ECO:0000256" key="1">
    <source>
        <dbReference type="ARBA" id="ARBA00022723"/>
    </source>
</evidence>
<dbReference type="SMART" id="SM00336">
    <property type="entry name" value="BBOX"/>
    <property type="match status" value="2"/>
</dbReference>
<evidence type="ECO:0000256" key="5">
    <source>
        <dbReference type="SAM" id="Coils"/>
    </source>
</evidence>
<dbReference type="InterPro" id="IPR013083">
    <property type="entry name" value="Znf_RING/FYVE/PHD"/>
</dbReference>
<evidence type="ECO:0000313" key="9">
    <source>
        <dbReference type="Proteomes" id="UP000597762"/>
    </source>
</evidence>
<keyword evidence="5" id="KW-0175">Coiled coil</keyword>
<dbReference type="OrthoDB" id="6049135at2759"/>
<keyword evidence="9" id="KW-1185">Reference proteome</keyword>
<dbReference type="GO" id="GO:0005654">
    <property type="term" value="C:nucleoplasm"/>
    <property type="evidence" value="ECO:0007669"/>
    <property type="project" value="TreeGrafter"/>
</dbReference>
<dbReference type="InterPro" id="IPR047153">
    <property type="entry name" value="TRIM45/56/19-like"/>
</dbReference>
<dbReference type="PROSITE" id="PS50119">
    <property type="entry name" value="ZF_BBOX"/>
    <property type="match status" value="2"/>
</dbReference>
<gene>
    <name evidence="8" type="ORF">SPHA_66614</name>
</gene>
<dbReference type="Pfam" id="PF00097">
    <property type="entry name" value="zf-C3HC4"/>
    <property type="match status" value="1"/>
</dbReference>
<keyword evidence="2 4" id="KW-0863">Zinc-finger</keyword>
<dbReference type="InterPro" id="IPR017907">
    <property type="entry name" value="Znf_RING_CS"/>
</dbReference>
<dbReference type="InterPro" id="IPR018957">
    <property type="entry name" value="Znf_C3HC4_RING-type"/>
</dbReference>
<dbReference type="GO" id="GO:0008270">
    <property type="term" value="F:zinc ion binding"/>
    <property type="evidence" value="ECO:0007669"/>
    <property type="project" value="UniProtKB-KW"/>
</dbReference>